<organism evidence="1 2">
    <name type="scientific">Parafrankia soli</name>
    <dbReference type="NCBI Taxonomy" id="2599596"/>
    <lineage>
        <taxon>Bacteria</taxon>
        <taxon>Bacillati</taxon>
        <taxon>Actinomycetota</taxon>
        <taxon>Actinomycetes</taxon>
        <taxon>Frankiales</taxon>
        <taxon>Frankiaceae</taxon>
        <taxon>Parafrankia</taxon>
    </lineage>
</organism>
<reference evidence="2" key="1">
    <citation type="submission" date="2016-07" db="EMBL/GenBank/DDBJ databases">
        <title>Frankia sp. NRRL B-16219 Genome sequencing.</title>
        <authorList>
            <person name="Ghodhbane-Gtari F."/>
            <person name="Swanson E."/>
            <person name="Gueddou A."/>
            <person name="Louati M."/>
            <person name="Nouioui I."/>
            <person name="Hezbri K."/>
            <person name="Abebe-Akele F."/>
            <person name="Simpson S."/>
            <person name="Morris K."/>
            <person name="Thomas K."/>
            <person name="Gtari M."/>
            <person name="Tisa L.S."/>
        </authorList>
    </citation>
    <scope>NUCLEOTIDE SEQUENCE [LARGE SCALE GENOMIC DNA]</scope>
    <source>
        <strain evidence="2">NRRL B-16219</strain>
    </source>
</reference>
<evidence type="ECO:0000313" key="1">
    <source>
        <dbReference type="EMBL" id="OHV21157.1"/>
    </source>
</evidence>
<sequence>MMPESEMLFAVVQFEGAGRHTVRRVVAPFPDRSAAATFAVDNDLRHFTVGPMAFAVPTSIPFGVVDGAEPADRFPAPRQATS</sequence>
<accession>A0A1S1PIS6</accession>
<dbReference type="EMBL" id="MAXA01000257">
    <property type="protein sequence ID" value="OHV21157.1"/>
    <property type="molecule type" value="Genomic_DNA"/>
</dbReference>
<dbReference type="RefSeq" id="WP_071066506.1">
    <property type="nucleotide sequence ID" value="NZ_JBFLUH010000015.1"/>
</dbReference>
<dbReference type="AlphaFoldDB" id="A0A1S1PIS6"/>
<keyword evidence="2" id="KW-1185">Reference proteome</keyword>
<proteinExistence type="predicted"/>
<evidence type="ECO:0000313" key="2">
    <source>
        <dbReference type="Proteomes" id="UP000179769"/>
    </source>
</evidence>
<name>A0A1S1PIS6_9ACTN</name>
<gene>
    <name evidence="1" type="ORF">BBK14_07670</name>
</gene>
<comment type="caution">
    <text evidence="1">The sequence shown here is derived from an EMBL/GenBank/DDBJ whole genome shotgun (WGS) entry which is preliminary data.</text>
</comment>
<dbReference type="OrthoDB" id="3217649at2"/>
<protein>
    <submittedName>
        <fullName evidence="1">Uncharacterized protein</fullName>
    </submittedName>
</protein>
<dbReference type="Proteomes" id="UP000179769">
    <property type="component" value="Unassembled WGS sequence"/>
</dbReference>